<dbReference type="InterPro" id="IPR002347">
    <property type="entry name" value="SDR_fam"/>
</dbReference>
<dbReference type="Pfam" id="PF13561">
    <property type="entry name" value="adh_short_C2"/>
    <property type="match status" value="1"/>
</dbReference>
<dbReference type="PRINTS" id="PR00081">
    <property type="entry name" value="GDHRDH"/>
</dbReference>
<organism evidence="5 6">
    <name type="scientific">Geodia barretti</name>
    <name type="common">Barrett's horny sponge</name>
    <dbReference type="NCBI Taxonomy" id="519541"/>
    <lineage>
        <taxon>Eukaryota</taxon>
        <taxon>Metazoa</taxon>
        <taxon>Porifera</taxon>
        <taxon>Demospongiae</taxon>
        <taxon>Heteroscleromorpha</taxon>
        <taxon>Tetractinellida</taxon>
        <taxon>Astrophorina</taxon>
        <taxon>Geodiidae</taxon>
        <taxon>Geodia</taxon>
    </lineage>
</organism>
<dbReference type="InterPro" id="IPR050259">
    <property type="entry name" value="SDR"/>
</dbReference>
<evidence type="ECO:0000256" key="3">
    <source>
        <dbReference type="ARBA" id="ARBA00023002"/>
    </source>
</evidence>
<dbReference type="AlphaFoldDB" id="A0AA35RN91"/>
<gene>
    <name evidence="5" type="ORF">GBAR_LOCUS9149</name>
</gene>
<protein>
    <recommendedName>
        <fullName evidence="2">3-oxoacyl-[acyl-carrier-protein] reductase</fullName>
        <ecNumber evidence="2">1.1.1.100</ecNumber>
    </recommendedName>
</protein>
<name>A0AA35RN91_GEOBA</name>
<evidence type="ECO:0000256" key="2">
    <source>
        <dbReference type="ARBA" id="ARBA00012948"/>
    </source>
</evidence>
<keyword evidence="6" id="KW-1185">Reference proteome</keyword>
<proteinExistence type="inferred from homology"/>
<dbReference type="PANTHER" id="PTHR42879">
    <property type="entry name" value="3-OXOACYL-(ACYL-CARRIER-PROTEIN) REDUCTASE"/>
    <property type="match status" value="1"/>
</dbReference>
<keyword evidence="3" id="KW-0560">Oxidoreductase</keyword>
<comment type="similarity">
    <text evidence="1">Belongs to the short-chain dehydrogenases/reductases (SDR) family.</text>
</comment>
<dbReference type="EMBL" id="CASHTH010001383">
    <property type="protein sequence ID" value="CAI8014654.1"/>
    <property type="molecule type" value="Genomic_DNA"/>
</dbReference>
<sequence length="228" mass="23709">MGAACARRLAAGGAAVVLFDRQAEPLQELAGELDGLACPGDVTCAADVDGAVAAALARHGRLDILINAAGIMLRTRFFQLEEDEFDRVVAVSLKGSFLTSKAVAEPMRRGGFGRIVHFSSTAGRTVSTLGGCHYTAAKHGVLGLTRALAKELAPHGITVNAVCPGLIDTEMVRDTVTPERIAAYEESFPVSRLGTPEEVAEAVAFLTSEHAGYITGAPIDINGGGFMG</sequence>
<comment type="caution">
    <text evidence="5">The sequence shown here is derived from an EMBL/GenBank/DDBJ whole genome shotgun (WGS) entry which is preliminary data.</text>
</comment>
<dbReference type="GO" id="GO:0004316">
    <property type="term" value="F:3-oxoacyl-[acyl-carrier-protein] reductase (NADPH) activity"/>
    <property type="evidence" value="ECO:0007669"/>
    <property type="project" value="UniProtKB-EC"/>
</dbReference>
<evidence type="ECO:0000313" key="6">
    <source>
        <dbReference type="Proteomes" id="UP001174909"/>
    </source>
</evidence>
<reference evidence="5" key="1">
    <citation type="submission" date="2023-03" db="EMBL/GenBank/DDBJ databases">
        <authorList>
            <person name="Steffen K."/>
            <person name="Cardenas P."/>
        </authorList>
    </citation>
    <scope>NUCLEOTIDE SEQUENCE</scope>
</reference>
<accession>A0AA35RN91</accession>
<dbReference type="Proteomes" id="UP001174909">
    <property type="component" value="Unassembled WGS sequence"/>
</dbReference>
<dbReference type="PANTHER" id="PTHR42879:SF2">
    <property type="entry name" value="3-OXOACYL-[ACYL-CARRIER-PROTEIN] REDUCTASE FABG"/>
    <property type="match status" value="1"/>
</dbReference>
<comment type="catalytic activity">
    <reaction evidence="4">
        <text>a (3R)-hydroxyacyl-[ACP] + NADP(+) = a 3-oxoacyl-[ACP] + NADPH + H(+)</text>
        <dbReference type="Rhea" id="RHEA:17397"/>
        <dbReference type="Rhea" id="RHEA-COMP:9916"/>
        <dbReference type="Rhea" id="RHEA-COMP:9945"/>
        <dbReference type="ChEBI" id="CHEBI:15378"/>
        <dbReference type="ChEBI" id="CHEBI:57783"/>
        <dbReference type="ChEBI" id="CHEBI:58349"/>
        <dbReference type="ChEBI" id="CHEBI:78776"/>
        <dbReference type="ChEBI" id="CHEBI:78827"/>
        <dbReference type="EC" id="1.1.1.100"/>
    </reaction>
</comment>
<dbReference type="PRINTS" id="PR00080">
    <property type="entry name" value="SDRFAMILY"/>
</dbReference>
<dbReference type="FunFam" id="3.40.50.720:FF:000173">
    <property type="entry name" value="3-oxoacyl-[acyl-carrier protein] reductase"/>
    <property type="match status" value="1"/>
</dbReference>
<dbReference type="Gene3D" id="3.40.50.720">
    <property type="entry name" value="NAD(P)-binding Rossmann-like Domain"/>
    <property type="match status" value="1"/>
</dbReference>
<dbReference type="InterPro" id="IPR036291">
    <property type="entry name" value="NAD(P)-bd_dom_sf"/>
</dbReference>
<evidence type="ECO:0000256" key="1">
    <source>
        <dbReference type="ARBA" id="ARBA00006484"/>
    </source>
</evidence>
<evidence type="ECO:0000256" key="4">
    <source>
        <dbReference type="ARBA" id="ARBA00048508"/>
    </source>
</evidence>
<dbReference type="EC" id="1.1.1.100" evidence="2"/>
<dbReference type="SUPFAM" id="SSF51735">
    <property type="entry name" value="NAD(P)-binding Rossmann-fold domains"/>
    <property type="match status" value="1"/>
</dbReference>
<evidence type="ECO:0000313" key="5">
    <source>
        <dbReference type="EMBL" id="CAI8014654.1"/>
    </source>
</evidence>